<evidence type="ECO:0000256" key="4">
    <source>
        <dbReference type="SAM" id="MobiDB-lite"/>
    </source>
</evidence>
<evidence type="ECO:0000259" key="6">
    <source>
        <dbReference type="PROSITE" id="PS50835"/>
    </source>
</evidence>
<sequence length="1737" mass="189440">MSMAVISEQPATVNGRRVKINQTARAVRKSHDNHHGRCGTGPFVGGDSDRDSRCQRDVDGDDRTSAGLKITSLGDGDVHYLERPVWVTRDCGEKPENAEAPADWTKHRTGGGDAADSDIDATVDGAADGYHPVRRRLVADSESGGGGGDTATVAAADDVSPEHRQRRQLHDRKQQWFGNCWRPKPSSAVTDVVHQHHHRRVHRHRHHHTHHLHMWTSSCCWWLLVFYAVVVVVASFARAAHSAKDVPVYHVRAVAGQQARLPCDISLVSDEEDLSDSGVDSPPLDGESSLASGANLRDAVLLVLWYRDDLGTPIYSVDARSSSHQPYDSTSYHLMTTGAERWSDQRVFGDRAHFHVNAGTTEEELKSKINNQKKSTVSTYYSSELRIDRVSEKDAIHLYRCRVDFRLAQTRNSKVNLTVIVPPDRMEIMDLATGRQLLRRQDGDNFNSKNDRGSEASTTTTTTVVGPYVEGSDVRVRCRVYGGKPRPRVAWFRDNRLLKPESDDPDDINGAQQQDVTAIDGYATATVTSSSSTSTGGDNSEGILEVDLTLTGLTRSDLHTELTCRVWNYFYDDEEYSIIVTNSGSSYIDTSIEKENMSGEVDPSRWTQRQRQSSLTAVVHVDMNFPPLTVQILPIAENGHLSGIDNDLEPPPFTQSSAKMTSLTLPEDDDRLSVHSSKIQEHRQLQPLTAGRKYELPCRAYGSRPPAKLTWWMDGRRLDTTRETTSTDGNSTTSVLTFVPVKPTTKSRYREPGEADEHRIPDYDGRLTCRAENPQHQLSTSQRKHTIAGGSDSSDDAGTPFIQSTWLLRIQYVPETQITLGTNLRADDIREGTDVYFDCTVDAVPPAYKVQWKRDGVELHHNAGGSGSITGSGSTTTIIISNQSLVLQGVSRRESGHYTCGAENAEGPGPHSKSIYLDVLYAPTCTPSNSAGKAVQRVVYGVAKKETVTIACHVQANPPPTEYRWSFNNTISSIATGGGPGSTSTGSLIKQRFSSIGNLAGSSLNSSRVLTYAPRTDFDYGTVECWARNRVGMQAHPCVYHVIAAGRPDRVTNCTVVNSRAAINLNGTRRLRSSKNSGSHIFIRCTEGYDGGLPQRLWAEIREDSKVQHSDLGGDDLSGDLVLNVTGIDEQDQPGFSDLNSDENKKSENAASPPVKVFVARGLKLGAVYRVDVMASNAKGRSEPLTLMVSIPMGMTAVDSNEQNQNGISNTMTTIEGQDPDRARNLLLEQQREQERDRRLQENGGGMGDFRMTRAMAIVLLVAGSLVVVACGAATFLRYRRDDDDDDDNDENDRDNGRGPERTVVDASTVCIAGPKPEGPVHCQPASADGGCAVPPPPPNGSMPNNNNNNGGANNSGGKNVTASDGGKEFHCGGNVVGGRVVGGLQRICSNTIGRGGAVPVDATCADGGGPLQDSVSGTPIALVPPSRASPTTLLRGTPSSNSAQQQYGATCKPPLQQKMSLSGSATFDQPGPGRMPQSYHSKNPDIIPAPLMSPGNVYNNYNGDHGDPVDSMTHIMASSTSSSPIHNHRQQQVHHQHNRYNPPGQYQPGVMTLRRPVVINTQYYGGGNLQRHNQQPSDPIVMVKGGVSAGAVNYPTTTSSAAAYCTLPRSSYHHHHHHHQQQQQQHHQSHNPHGHPHHHQQQQQHWHQQQQQQQAHHPQQQHQHQLPADLKVDVVEPPPPPWPPHNLAGAYPATVIVVPSPPLPSPPVPQPTSTAAAVIVPAPDKLQTVNKRESAV</sequence>
<dbReference type="SMART" id="SM00409">
    <property type="entry name" value="IG"/>
    <property type="match status" value="4"/>
</dbReference>
<dbReference type="EMBL" id="GFXV01004359">
    <property type="protein sequence ID" value="MBW16164.1"/>
    <property type="molecule type" value="Transcribed_RNA"/>
</dbReference>
<feature type="domain" description="Ig-like" evidence="6">
    <location>
        <begin position="470"/>
        <end position="581"/>
    </location>
</feature>
<evidence type="ECO:0000313" key="8">
    <source>
        <dbReference type="EMBL" id="MBW17075.1"/>
    </source>
</evidence>
<reference evidence="8" key="1">
    <citation type="submission" date="2017-10" db="EMBL/GenBank/DDBJ databases">
        <title>Transcriptome Assembly of Sugarcane Aphid Adults.</title>
        <authorList>
            <person name="Scully E.D."/>
            <person name="Palmer N.A."/>
            <person name="Geib S.M."/>
            <person name="Sarath G."/>
            <person name="Sattler S.E."/>
        </authorList>
    </citation>
    <scope>NUCLEOTIDE SEQUENCE</scope>
    <source>
        <tissue evidence="8">Whole body</tissue>
    </source>
</reference>
<evidence type="ECO:0000256" key="1">
    <source>
        <dbReference type="ARBA" id="ARBA00004167"/>
    </source>
</evidence>
<organism evidence="8">
    <name type="scientific">Melanaphis sacchari</name>
    <dbReference type="NCBI Taxonomy" id="742174"/>
    <lineage>
        <taxon>Eukaryota</taxon>
        <taxon>Metazoa</taxon>
        <taxon>Ecdysozoa</taxon>
        <taxon>Arthropoda</taxon>
        <taxon>Hexapoda</taxon>
        <taxon>Insecta</taxon>
        <taxon>Pterygota</taxon>
        <taxon>Neoptera</taxon>
        <taxon>Paraneoptera</taxon>
        <taxon>Hemiptera</taxon>
        <taxon>Sternorrhyncha</taxon>
        <taxon>Aphidomorpha</taxon>
        <taxon>Aphidoidea</taxon>
        <taxon>Aphididae</taxon>
        <taxon>Aphidini</taxon>
        <taxon>Melanaphis</taxon>
    </lineage>
</organism>
<accession>A0A2H8TS88</accession>
<feature type="region of interest" description="Disordered" evidence="4">
    <location>
        <begin position="27"/>
        <end position="62"/>
    </location>
</feature>
<feature type="region of interest" description="Disordered" evidence="4">
    <location>
        <begin position="1280"/>
        <end position="1305"/>
    </location>
</feature>
<dbReference type="SUPFAM" id="SSF48726">
    <property type="entry name" value="Immunoglobulin"/>
    <property type="match status" value="4"/>
</dbReference>
<dbReference type="PANTHER" id="PTHR23278">
    <property type="entry name" value="SIDESTEP PROTEIN"/>
    <property type="match status" value="1"/>
</dbReference>
<dbReference type="SMART" id="SM00408">
    <property type="entry name" value="IGc2"/>
    <property type="match status" value="2"/>
</dbReference>
<evidence type="ECO:0000256" key="3">
    <source>
        <dbReference type="ARBA" id="ARBA00023157"/>
    </source>
</evidence>
<feature type="region of interest" description="Disordered" evidence="4">
    <location>
        <begin position="773"/>
        <end position="796"/>
    </location>
</feature>
<feature type="compositionally biased region" description="Basic and acidic residues" evidence="4">
    <location>
        <begin position="47"/>
        <end position="62"/>
    </location>
</feature>
<dbReference type="Pfam" id="PF08205">
    <property type="entry name" value="C2-set_2"/>
    <property type="match status" value="2"/>
</dbReference>
<dbReference type="OrthoDB" id="10006996at2759"/>
<dbReference type="InterPro" id="IPR003598">
    <property type="entry name" value="Ig_sub2"/>
</dbReference>
<feature type="compositionally biased region" description="Basic and acidic residues" evidence="4">
    <location>
        <begin position="1294"/>
        <end position="1304"/>
    </location>
</feature>
<dbReference type="InterPro" id="IPR013783">
    <property type="entry name" value="Ig-like_fold"/>
</dbReference>
<feature type="compositionally biased region" description="Basic and acidic residues" evidence="4">
    <location>
        <begin position="439"/>
        <end position="454"/>
    </location>
</feature>
<feature type="domain" description="Ig-like" evidence="6">
    <location>
        <begin position="651"/>
        <end position="788"/>
    </location>
</feature>
<feature type="region of interest" description="Disordered" evidence="4">
    <location>
        <begin position="1132"/>
        <end position="1151"/>
    </location>
</feature>
<dbReference type="Pfam" id="PF13927">
    <property type="entry name" value="Ig_3"/>
    <property type="match status" value="1"/>
</dbReference>
<dbReference type="GO" id="GO:0016020">
    <property type="term" value="C:membrane"/>
    <property type="evidence" value="ECO:0007669"/>
    <property type="project" value="UniProtKB-SubCell"/>
</dbReference>
<keyword evidence="2 5" id="KW-0472">Membrane</keyword>
<feature type="region of interest" description="Disordered" evidence="4">
    <location>
        <begin position="439"/>
        <end position="460"/>
    </location>
</feature>
<feature type="region of interest" description="Disordered" evidence="4">
    <location>
        <begin position="139"/>
        <end position="169"/>
    </location>
</feature>
<proteinExistence type="predicted"/>
<feature type="domain" description="Ig-like" evidence="6">
    <location>
        <begin position="814"/>
        <end position="916"/>
    </location>
</feature>
<feature type="compositionally biased region" description="Acidic residues" evidence="4">
    <location>
        <begin position="1283"/>
        <end position="1293"/>
    </location>
</feature>
<dbReference type="EMBL" id="GFXV01005270">
    <property type="protein sequence ID" value="MBW17075.1"/>
    <property type="molecule type" value="Transcribed_RNA"/>
</dbReference>
<dbReference type="PROSITE" id="PS50835">
    <property type="entry name" value="IG_LIKE"/>
    <property type="match status" value="4"/>
</dbReference>
<comment type="subcellular location">
    <subcellularLocation>
        <location evidence="1">Membrane</location>
        <topology evidence="1">Single-pass membrane protein</topology>
    </subcellularLocation>
</comment>
<gene>
    <name evidence="8" type="primary">HMCN1_3</name>
    <name evidence="7" type="synonym">HMCN1_2</name>
</gene>
<feature type="compositionally biased region" description="Low complexity" evidence="4">
    <location>
        <begin position="1342"/>
        <end position="1360"/>
    </location>
</feature>
<dbReference type="InterPro" id="IPR013162">
    <property type="entry name" value="CD80_C2-set"/>
</dbReference>
<feature type="domain" description="Ig-like" evidence="6">
    <location>
        <begin position="923"/>
        <end position="1029"/>
    </location>
</feature>
<feature type="region of interest" description="Disordered" evidence="4">
    <location>
        <begin position="1319"/>
        <end position="1362"/>
    </location>
</feature>
<feature type="compositionally biased region" description="Low complexity" evidence="4">
    <location>
        <begin position="1642"/>
        <end position="1666"/>
    </location>
</feature>
<dbReference type="Gene3D" id="2.60.40.10">
    <property type="entry name" value="Immunoglobulins"/>
    <property type="match status" value="5"/>
</dbReference>
<keyword evidence="3" id="KW-1015">Disulfide bond</keyword>
<keyword evidence="5" id="KW-0812">Transmembrane</keyword>
<protein>
    <submittedName>
        <fullName evidence="8">Hemicentin-1</fullName>
    </submittedName>
</protein>
<feature type="transmembrane region" description="Helical" evidence="5">
    <location>
        <begin position="1255"/>
        <end position="1277"/>
    </location>
</feature>
<evidence type="ECO:0000256" key="2">
    <source>
        <dbReference type="ARBA" id="ARBA00023136"/>
    </source>
</evidence>
<feature type="compositionally biased region" description="Basic residues" evidence="4">
    <location>
        <begin position="1612"/>
        <end position="1621"/>
    </location>
</feature>
<keyword evidence="5" id="KW-1133">Transmembrane helix</keyword>
<feature type="region of interest" description="Disordered" evidence="4">
    <location>
        <begin position="1612"/>
        <end position="1667"/>
    </location>
</feature>
<feature type="compositionally biased region" description="Basic residues" evidence="4">
    <location>
        <begin position="1628"/>
        <end position="1641"/>
    </location>
</feature>
<feature type="region of interest" description="Disordered" evidence="4">
    <location>
        <begin position="93"/>
        <end position="118"/>
    </location>
</feature>
<dbReference type="InterPro" id="IPR036179">
    <property type="entry name" value="Ig-like_dom_sf"/>
</dbReference>
<evidence type="ECO:0000313" key="7">
    <source>
        <dbReference type="EMBL" id="MBW16164.1"/>
    </source>
</evidence>
<dbReference type="InterPro" id="IPR007110">
    <property type="entry name" value="Ig-like_dom"/>
</dbReference>
<name>A0A2H8TS88_9HEMI</name>
<dbReference type="PANTHER" id="PTHR23278:SF19">
    <property type="entry name" value="OBSCURIN"/>
    <property type="match status" value="1"/>
</dbReference>
<dbReference type="InterPro" id="IPR003599">
    <property type="entry name" value="Ig_sub"/>
</dbReference>
<evidence type="ECO:0000256" key="5">
    <source>
        <dbReference type="SAM" id="Phobius"/>
    </source>
</evidence>
<dbReference type="CDD" id="cd00096">
    <property type="entry name" value="Ig"/>
    <property type="match status" value="1"/>
</dbReference>